<dbReference type="PROSITE" id="PS50056">
    <property type="entry name" value="TYR_PHOSPHATASE_2"/>
    <property type="match status" value="1"/>
</dbReference>
<dbReference type="EMBL" id="JBHSAY010000010">
    <property type="protein sequence ID" value="MFC4133221.1"/>
    <property type="molecule type" value="Genomic_DNA"/>
</dbReference>
<sequence>MAGPFLVDWPVSGRLAVMSRPTGGDALVRALHGLRRKGVDALVCALTEGERDLLGLAAEPEIARDAGLAYIDFPIADFSVPDLDDLAELAAKLAVRLRSGDFIVAHCRGGIGRSGIVASAALIALGATAEQAMELVSEARGVPAPETEEQRALLRRLAERPARF</sequence>
<accession>A0ABV8LRX3</accession>
<evidence type="ECO:0000259" key="3">
    <source>
        <dbReference type="PROSITE" id="PS50206"/>
    </source>
</evidence>
<keyword evidence="5" id="KW-1185">Reference proteome</keyword>
<dbReference type="Proteomes" id="UP001595816">
    <property type="component" value="Unassembled WGS sequence"/>
</dbReference>
<dbReference type="InterPro" id="IPR050561">
    <property type="entry name" value="PTP"/>
</dbReference>
<dbReference type="InterPro" id="IPR000387">
    <property type="entry name" value="Tyr_Pase_dom"/>
</dbReference>
<comment type="caution">
    <text evidence="4">The sequence shown here is derived from an EMBL/GenBank/DDBJ whole genome shotgun (WGS) entry which is preliminary data.</text>
</comment>
<dbReference type="PANTHER" id="PTHR23339">
    <property type="entry name" value="TYROSINE SPECIFIC PROTEIN PHOSPHATASE AND DUAL SPECIFICITY PROTEIN PHOSPHATASE"/>
    <property type="match status" value="1"/>
</dbReference>
<protein>
    <recommendedName>
        <fullName evidence="1">protein-tyrosine-phosphatase</fullName>
        <ecNumber evidence="1">3.1.3.48</ecNumber>
    </recommendedName>
</protein>
<dbReference type="InterPro" id="IPR001763">
    <property type="entry name" value="Rhodanese-like_dom"/>
</dbReference>
<dbReference type="InterPro" id="IPR029021">
    <property type="entry name" value="Prot-tyrosine_phosphatase-like"/>
</dbReference>
<evidence type="ECO:0000256" key="1">
    <source>
        <dbReference type="ARBA" id="ARBA00013064"/>
    </source>
</evidence>
<evidence type="ECO:0000313" key="4">
    <source>
        <dbReference type="EMBL" id="MFC4133221.1"/>
    </source>
</evidence>
<gene>
    <name evidence="4" type="ORF">ACFOZ4_21650</name>
</gene>
<dbReference type="RefSeq" id="WP_253760972.1">
    <property type="nucleotide sequence ID" value="NZ_JAMZDZ010000001.1"/>
</dbReference>
<reference evidence="5" key="1">
    <citation type="journal article" date="2019" name="Int. J. Syst. Evol. Microbiol.">
        <title>The Global Catalogue of Microorganisms (GCM) 10K type strain sequencing project: providing services to taxonomists for standard genome sequencing and annotation.</title>
        <authorList>
            <consortium name="The Broad Institute Genomics Platform"/>
            <consortium name="The Broad Institute Genome Sequencing Center for Infectious Disease"/>
            <person name="Wu L."/>
            <person name="Ma J."/>
        </authorList>
    </citation>
    <scope>NUCLEOTIDE SEQUENCE [LARGE SCALE GENOMIC DNA]</scope>
    <source>
        <strain evidence="5">CGMCC 4.7289</strain>
    </source>
</reference>
<evidence type="ECO:0000259" key="2">
    <source>
        <dbReference type="PROSITE" id="PS50056"/>
    </source>
</evidence>
<dbReference type="SUPFAM" id="SSF52799">
    <property type="entry name" value="(Phosphotyrosine protein) phosphatases II"/>
    <property type="match status" value="1"/>
</dbReference>
<feature type="domain" description="Tyrosine specific protein phosphatases" evidence="2">
    <location>
        <begin position="84"/>
        <end position="151"/>
    </location>
</feature>
<name>A0ABV8LRX3_9ACTN</name>
<dbReference type="EC" id="3.1.3.48" evidence="1"/>
<feature type="domain" description="Rhodanese" evidence="3">
    <location>
        <begin position="81"/>
        <end position="137"/>
    </location>
</feature>
<dbReference type="Gene3D" id="3.90.190.10">
    <property type="entry name" value="Protein tyrosine phosphatase superfamily"/>
    <property type="match status" value="1"/>
</dbReference>
<organism evidence="4 5">
    <name type="scientific">Hamadaea flava</name>
    <dbReference type="NCBI Taxonomy" id="1742688"/>
    <lineage>
        <taxon>Bacteria</taxon>
        <taxon>Bacillati</taxon>
        <taxon>Actinomycetota</taxon>
        <taxon>Actinomycetes</taxon>
        <taxon>Micromonosporales</taxon>
        <taxon>Micromonosporaceae</taxon>
        <taxon>Hamadaea</taxon>
    </lineage>
</organism>
<proteinExistence type="predicted"/>
<dbReference type="PROSITE" id="PS50206">
    <property type="entry name" value="RHODANESE_3"/>
    <property type="match status" value="1"/>
</dbReference>
<dbReference type="Pfam" id="PF22785">
    <property type="entry name" value="Tc-R-P"/>
    <property type="match status" value="1"/>
</dbReference>
<evidence type="ECO:0000313" key="5">
    <source>
        <dbReference type="Proteomes" id="UP001595816"/>
    </source>
</evidence>